<evidence type="ECO:0000313" key="3">
    <source>
        <dbReference type="Proteomes" id="UP000826725"/>
    </source>
</evidence>
<sequence length="101" mass="11458">MIKQDILSAGSKIKQLARTGKLKLGRMLGGKKKRVEDEPQKVAAGAEDQKKKRPQKKQQPEGTRVSAPENGERKNRGAWINFRLSRFPEKVVSMILIFLCR</sequence>
<protein>
    <submittedName>
        <fullName evidence="2">Uncharacterized protein</fullName>
    </submittedName>
</protein>
<evidence type="ECO:0000313" key="2">
    <source>
        <dbReference type="EMBL" id="BCL62205.1"/>
    </source>
</evidence>
<name>A0A8D5FR51_9BACT</name>
<dbReference type="Proteomes" id="UP000826725">
    <property type="component" value="Chromosome"/>
</dbReference>
<dbReference type="AlphaFoldDB" id="A0A8D5FR51"/>
<dbReference type="RefSeq" id="WP_228854590.1">
    <property type="nucleotide sequence ID" value="NZ_AP024086.1"/>
</dbReference>
<keyword evidence="3" id="KW-1185">Reference proteome</keyword>
<feature type="compositionally biased region" description="Basic residues" evidence="1">
    <location>
        <begin position="24"/>
        <end position="33"/>
    </location>
</feature>
<feature type="region of interest" description="Disordered" evidence="1">
    <location>
        <begin position="24"/>
        <end position="75"/>
    </location>
</feature>
<accession>A0A8D5FR51</accession>
<proteinExistence type="predicted"/>
<reference evidence="2" key="1">
    <citation type="submission" date="2020-09" db="EMBL/GenBank/DDBJ databases">
        <title>Desulfogranum mesoprofundum gen. nov., sp. nov., a novel mesophilic, sulfate-reducing chemolithoautotroph isolated from a deep-sea hydrothermal vent chimney in the Suiyo Seamount.</title>
        <authorList>
            <person name="Hashimoto Y."/>
            <person name="Nakagawa S."/>
        </authorList>
    </citation>
    <scope>NUCLEOTIDE SEQUENCE</scope>
    <source>
        <strain evidence="2">KT2</strain>
    </source>
</reference>
<evidence type="ECO:0000256" key="1">
    <source>
        <dbReference type="SAM" id="MobiDB-lite"/>
    </source>
</evidence>
<gene>
    <name evidence="2" type="ORF">DGMP_28980</name>
</gene>
<organism evidence="2 3">
    <name type="scientific">Desulfomarina profundi</name>
    <dbReference type="NCBI Taxonomy" id="2772557"/>
    <lineage>
        <taxon>Bacteria</taxon>
        <taxon>Pseudomonadati</taxon>
        <taxon>Thermodesulfobacteriota</taxon>
        <taxon>Desulfobulbia</taxon>
        <taxon>Desulfobulbales</taxon>
        <taxon>Desulfobulbaceae</taxon>
        <taxon>Desulfomarina</taxon>
    </lineage>
</organism>
<dbReference type="EMBL" id="AP024086">
    <property type="protein sequence ID" value="BCL62205.1"/>
    <property type="molecule type" value="Genomic_DNA"/>
</dbReference>
<dbReference type="KEGG" id="dbk:DGMP_28980"/>